<name>A0A9Q0Y1W3_9SAUR</name>
<dbReference type="AlphaFoldDB" id="A0A9Q0Y1W3"/>
<keyword evidence="5" id="KW-0496">Mitochondrion</keyword>
<evidence type="ECO:0000256" key="6">
    <source>
        <dbReference type="ARBA" id="ARBA00023274"/>
    </source>
</evidence>
<feature type="non-terminal residue" evidence="9">
    <location>
        <position position="1"/>
    </location>
</feature>
<evidence type="ECO:0000256" key="8">
    <source>
        <dbReference type="ARBA" id="ARBA00042721"/>
    </source>
</evidence>
<evidence type="ECO:0000256" key="2">
    <source>
        <dbReference type="ARBA" id="ARBA00005557"/>
    </source>
</evidence>
<proteinExistence type="inferred from homology"/>
<gene>
    <name evidence="9" type="ORF">JRQ81_012852</name>
</gene>
<evidence type="ECO:0000256" key="7">
    <source>
        <dbReference type="ARBA" id="ARBA00035180"/>
    </source>
</evidence>
<evidence type="ECO:0000313" key="9">
    <source>
        <dbReference type="EMBL" id="KAJ7338950.1"/>
    </source>
</evidence>
<reference evidence="9" key="1">
    <citation type="journal article" date="2023" name="DNA Res.">
        <title>Chromosome-level genome assembly of Phrynocephalus forsythii using third-generation DNA sequencing and Hi-C analysis.</title>
        <authorList>
            <person name="Qi Y."/>
            <person name="Zhao W."/>
            <person name="Zhao Y."/>
            <person name="Niu C."/>
            <person name="Cao S."/>
            <person name="Zhang Y."/>
        </authorList>
    </citation>
    <scope>NUCLEOTIDE SEQUENCE</scope>
    <source>
        <tissue evidence="9">Muscle</tissue>
    </source>
</reference>
<keyword evidence="3" id="KW-0809">Transit peptide</keyword>
<comment type="caution">
    <text evidence="9">The sequence shown here is derived from an EMBL/GenBank/DDBJ whole genome shotgun (WGS) entry which is preliminary data.</text>
</comment>
<dbReference type="InterPro" id="IPR052473">
    <property type="entry name" value="mtLSU_mL53"/>
</dbReference>
<evidence type="ECO:0000256" key="4">
    <source>
        <dbReference type="ARBA" id="ARBA00022980"/>
    </source>
</evidence>
<dbReference type="EMBL" id="JAPFRF010000003">
    <property type="protein sequence ID" value="KAJ7338950.1"/>
    <property type="molecule type" value="Genomic_DNA"/>
</dbReference>
<keyword evidence="4" id="KW-0689">Ribosomal protein</keyword>
<dbReference type="Proteomes" id="UP001142489">
    <property type="component" value="Unassembled WGS sequence"/>
</dbReference>
<keyword evidence="10" id="KW-1185">Reference proteome</keyword>
<organism evidence="9 10">
    <name type="scientific">Phrynocephalus forsythii</name>
    <dbReference type="NCBI Taxonomy" id="171643"/>
    <lineage>
        <taxon>Eukaryota</taxon>
        <taxon>Metazoa</taxon>
        <taxon>Chordata</taxon>
        <taxon>Craniata</taxon>
        <taxon>Vertebrata</taxon>
        <taxon>Euteleostomi</taxon>
        <taxon>Lepidosauria</taxon>
        <taxon>Squamata</taxon>
        <taxon>Bifurcata</taxon>
        <taxon>Unidentata</taxon>
        <taxon>Episquamata</taxon>
        <taxon>Toxicofera</taxon>
        <taxon>Iguania</taxon>
        <taxon>Acrodonta</taxon>
        <taxon>Agamidae</taxon>
        <taxon>Agaminae</taxon>
        <taxon>Phrynocephalus</taxon>
    </lineage>
</organism>
<dbReference type="PANTHER" id="PTHR33618">
    <property type="entry name" value="39S RIBOSOMAL PROTEIN L53, MITOCHONDRIAL"/>
    <property type="match status" value="1"/>
</dbReference>
<comment type="similarity">
    <text evidence="2">Belongs to the mitochondrion-specific ribosomal protein mL53 family.</text>
</comment>
<keyword evidence="6" id="KW-0687">Ribonucleoprotein</keyword>
<comment type="subcellular location">
    <subcellularLocation>
        <location evidence="1">Mitochondrion</location>
    </subcellularLocation>
</comment>
<dbReference type="Pfam" id="PF10780">
    <property type="entry name" value="MRP_L53"/>
    <property type="match status" value="1"/>
</dbReference>
<dbReference type="GO" id="GO:0005762">
    <property type="term" value="C:mitochondrial large ribosomal subunit"/>
    <property type="evidence" value="ECO:0007669"/>
    <property type="project" value="TreeGrafter"/>
</dbReference>
<accession>A0A9Q0Y1W3</accession>
<protein>
    <recommendedName>
        <fullName evidence="7">Large ribosomal subunit protein mL53</fullName>
    </recommendedName>
    <alternativeName>
        <fullName evidence="8">39S ribosomal protein L53, mitochondrial</fullName>
    </alternativeName>
</protein>
<dbReference type="InterPro" id="IPR019716">
    <property type="entry name" value="Ribosomal_mL53"/>
</dbReference>
<dbReference type="OrthoDB" id="6618793at2759"/>
<dbReference type="Gene3D" id="3.40.30.10">
    <property type="entry name" value="Glutaredoxin"/>
    <property type="match status" value="1"/>
</dbReference>
<sequence length="150" mass="16506">HFLECVFARRSYKTNMNCDVKTEVRHDGSEPVIEITFVDGEKLIMKAANLTICDMLAVFKSKCELKDLKSNCANNARSDFTAAGALTCLKKAGAGGGGGQTKSIVAHVYASELHAKCDHMQVWATGHFLGPIRTGKRDQLTRPCRERSRC</sequence>
<evidence type="ECO:0000256" key="3">
    <source>
        <dbReference type="ARBA" id="ARBA00022946"/>
    </source>
</evidence>
<evidence type="ECO:0000313" key="10">
    <source>
        <dbReference type="Proteomes" id="UP001142489"/>
    </source>
</evidence>
<evidence type="ECO:0000256" key="5">
    <source>
        <dbReference type="ARBA" id="ARBA00023128"/>
    </source>
</evidence>
<evidence type="ECO:0000256" key="1">
    <source>
        <dbReference type="ARBA" id="ARBA00004173"/>
    </source>
</evidence>
<dbReference type="PANTHER" id="PTHR33618:SF1">
    <property type="entry name" value="LARGE RIBOSOMAL SUBUNIT PROTEIN ML53"/>
    <property type="match status" value="1"/>
</dbReference>